<keyword evidence="5" id="KW-0863">Zinc-finger</keyword>
<comment type="subunit">
    <text evidence="3">Homo- and heterodimer with other ZFHD proteins.</text>
</comment>
<dbReference type="Gene3D" id="1.10.10.60">
    <property type="entry name" value="Homeodomain-like"/>
    <property type="match status" value="1"/>
</dbReference>
<reference evidence="14" key="1">
    <citation type="submission" date="2020-02" db="EMBL/GenBank/DDBJ databases">
        <authorList>
            <person name="Scholz U."/>
            <person name="Mascher M."/>
            <person name="Fiebig A."/>
        </authorList>
    </citation>
    <scope>NUCLEOTIDE SEQUENCE</scope>
</reference>
<dbReference type="Pfam" id="PF04770">
    <property type="entry name" value="ZF-HD_dimer"/>
    <property type="match status" value="1"/>
</dbReference>
<dbReference type="PANTHER" id="PTHR31948:SF72">
    <property type="entry name" value="ZINC-FINGER HOMEODOMAIN PROTEIN 10"/>
    <property type="match status" value="1"/>
</dbReference>
<feature type="region of interest" description="Disordered" evidence="12">
    <location>
        <begin position="1"/>
        <end position="22"/>
    </location>
</feature>
<dbReference type="GO" id="GO:0005634">
    <property type="term" value="C:nucleus"/>
    <property type="evidence" value="ECO:0007669"/>
    <property type="project" value="UniProtKB-SubCell"/>
</dbReference>
<dbReference type="PROSITE" id="PS51523">
    <property type="entry name" value="ZF_HD_DIMER"/>
    <property type="match status" value="1"/>
</dbReference>
<evidence type="ECO:0000256" key="12">
    <source>
        <dbReference type="SAM" id="MobiDB-lite"/>
    </source>
</evidence>
<dbReference type="SUPFAM" id="SSF46689">
    <property type="entry name" value="Homeodomain-like"/>
    <property type="match status" value="1"/>
</dbReference>
<evidence type="ECO:0000256" key="10">
    <source>
        <dbReference type="ARBA" id="ARBA00023163"/>
    </source>
</evidence>
<dbReference type="OrthoDB" id="1929626at2759"/>
<keyword evidence="10" id="KW-0804">Transcription</keyword>
<dbReference type="InterPro" id="IPR006455">
    <property type="entry name" value="Homeodomain_ZF_HD"/>
</dbReference>
<evidence type="ECO:0000313" key="15">
    <source>
        <dbReference type="Proteomes" id="UP000663760"/>
    </source>
</evidence>
<feature type="region of interest" description="Disordered" evidence="12">
    <location>
        <begin position="227"/>
        <end position="280"/>
    </location>
</feature>
<feature type="domain" description="ZF-HD dimerization-type" evidence="13">
    <location>
        <begin position="48"/>
        <end position="99"/>
    </location>
</feature>
<dbReference type="NCBIfam" id="TIGR01566">
    <property type="entry name" value="ZF_HD_prot_N"/>
    <property type="match status" value="1"/>
</dbReference>
<protein>
    <recommendedName>
        <fullName evidence="13">ZF-HD dimerization-type domain-containing protein</fullName>
    </recommendedName>
</protein>
<evidence type="ECO:0000256" key="7">
    <source>
        <dbReference type="ARBA" id="ARBA00023015"/>
    </source>
</evidence>
<evidence type="ECO:0000313" key="14">
    <source>
        <dbReference type="EMBL" id="CAA7395052.1"/>
    </source>
</evidence>
<evidence type="ECO:0000256" key="8">
    <source>
        <dbReference type="ARBA" id="ARBA00023125"/>
    </source>
</evidence>
<comment type="subcellular location">
    <subcellularLocation>
        <location evidence="2">Nucleus</location>
    </subcellularLocation>
</comment>
<dbReference type="InterPro" id="IPR009057">
    <property type="entry name" value="Homeodomain-like_sf"/>
</dbReference>
<dbReference type="PANTHER" id="PTHR31948">
    <property type="entry name" value="ZINC-FINGER HOMEODOMAIN PROTEIN 2"/>
    <property type="match status" value="1"/>
</dbReference>
<evidence type="ECO:0000256" key="3">
    <source>
        <dbReference type="ARBA" id="ARBA00011416"/>
    </source>
</evidence>
<evidence type="ECO:0000256" key="5">
    <source>
        <dbReference type="ARBA" id="ARBA00022771"/>
    </source>
</evidence>
<proteinExistence type="predicted"/>
<evidence type="ECO:0000256" key="2">
    <source>
        <dbReference type="ARBA" id="ARBA00004123"/>
    </source>
</evidence>
<evidence type="ECO:0000256" key="11">
    <source>
        <dbReference type="ARBA" id="ARBA00023242"/>
    </source>
</evidence>
<dbReference type="GO" id="GO:0008270">
    <property type="term" value="F:zinc ion binding"/>
    <property type="evidence" value="ECO:0007669"/>
    <property type="project" value="UniProtKB-KW"/>
</dbReference>
<keyword evidence="15" id="KW-1185">Reference proteome</keyword>
<evidence type="ECO:0000256" key="4">
    <source>
        <dbReference type="ARBA" id="ARBA00022723"/>
    </source>
</evidence>
<dbReference type="Proteomes" id="UP000663760">
    <property type="component" value="Chromosome 4"/>
</dbReference>
<dbReference type="AlphaFoldDB" id="A0A7I8KC46"/>
<sequence length="280" mass="29957">MELHDDHLRRSPSPPPADHKLPLVETGPFLPLSFPNGALRKNGHHVVYRECMKNHAAAMGCHAVDGCGEFMPSAASDLADPASFTCAACGCHRNFHRRVLHAGPLAAAVATRRHSHRSEREGEDYGYRSSSTAPQAQMLVAFSGGLRRGPAFDPSPPAQDGAAPLRKRARTKFSEEQKQRMKELSERLGWRMQKGDGAVVERACREIGVSQGIFKVWMHNNKHIFVGGSSSRRGGGGVAGGRTAAAGGRGTENQAPSDRTDDDDGGPAAGRVADSPPPLC</sequence>
<feature type="compositionally biased region" description="Basic and acidic residues" evidence="12">
    <location>
        <begin position="172"/>
        <end position="182"/>
    </location>
</feature>
<dbReference type="EMBL" id="LR746267">
    <property type="protein sequence ID" value="CAA7395052.1"/>
    <property type="molecule type" value="Genomic_DNA"/>
</dbReference>
<comment type="function">
    <text evidence="1">Putative transcription factor.</text>
</comment>
<feature type="region of interest" description="Disordered" evidence="12">
    <location>
        <begin position="153"/>
        <end position="182"/>
    </location>
</feature>
<name>A0A7I8KC46_SPIIN</name>
<evidence type="ECO:0000259" key="13">
    <source>
        <dbReference type="PROSITE" id="PS51523"/>
    </source>
</evidence>
<organism evidence="14 15">
    <name type="scientific">Spirodela intermedia</name>
    <name type="common">Intermediate duckweed</name>
    <dbReference type="NCBI Taxonomy" id="51605"/>
    <lineage>
        <taxon>Eukaryota</taxon>
        <taxon>Viridiplantae</taxon>
        <taxon>Streptophyta</taxon>
        <taxon>Embryophyta</taxon>
        <taxon>Tracheophyta</taxon>
        <taxon>Spermatophyta</taxon>
        <taxon>Magnoliopsida</taxon>
        <taxon>Liliopsida</taxon>
        <taxon>Araceae</taxon>
        <taxon>Lemnoideae</taxon>
        <taxon>Spirodela</taxon>
    </lineage>
</organism>
<dbReference type="GO" id="GO:0050793">
    <property type="term" value="P:regulation of developmental process"/>
    <property type="evidence" value="ECO:0007669"/>
    <property type="project" value="TreeGrafter"/>
</dbReference>
<dbReference type="NCBIfam" id="TIGR01565">
    <property type="entry name" value="homeo_ZF_HD"/>
    <property type="match status" value="1"/>
</dbReference>
<keyword evidence="8" id="KW-0238">DNA-binding</keyword>
<dbReference type="GO" id="GO:0003700">
    <property type="term" value="F:DNA-binding transcription factor activity"/>
    <property type="evidence" value="ECO:0007669"/>
    <property type="project" value="TreeGrafter"/>
</dbReference>
<dbReference type="InterPro" id="IPR006456">
    <property type="entry name" value="ZF_HD_homeobox_Cys/His_dimer"/>
</dbReference>
<evidence type="ECO:0000256" key="6">
    <source>
        <dbReference type="ARBA" id="ARBA00022833"/>
    </source>
</evidence>
<evidence type="ECO:0000256" key="1">
    <source>
        <dbReference type="ARBA" id="ARBA00004049"/>
    </source>
</evidence>
<dbReference type="GO" id="GO:0000976">
    <property type="term" value="F:transcription cis-regulatory region binding"/>
    <property type="evidence" value="ECO:0007669"/>
    <property type="project" value="TreeGrafter"/>
</dbReference>
<keyword evidence="7" id="KW-0805">Transcription regulation</keyword>
<accession>A0A7I8KC46</accession>
<keyword evidence="4" id="KW-0479">Metal-binding</keyword>
<keyword evidence="11" id="KW-0539">Nucleus</keyword>
<gene>
    <name evidence="14" type="ORF">SI8410_04005713</name>
</gene>
<keyword evidence="6" id="KW-0862">Zinc</keyword>
<feature type="region of interest" description="Disordered" evidence="12">
    <location>
        <begin position="110"/>
        <end position="130"/>
    </location>
</feature>
<evidence type="ECO:0000256" key="9">
    <source>
        <dbReference type="ARBA" id="ARBA00023155"/>
    </source>
</evidence>
<keyword evidence="9" id="KW-0371">Homeobox</keyword>